<dbReference type="EC" id="3.2.1.78" evidence="4"/>
<evidence type="ECO:0000256" key="6">
    <source>
        <dbReference type="ARBA" id="ARBA00022729"/>
    </source>
</evidence>
<dbReference type="InterPro" id="IPR045053">
    <property type="entry name" value="MAN-like"/>
</dbReference>
<evidence type="ECO:0000313" key="12">
    <source>
        <dbReference type="Proteomes" id="UP001212152"/>
    </source>
</evidence>
<dbReference type="InterPro" id="IPR017853">
    <property type="entry name" value="GH"/>
</dbReference>
<protein>
    <recommendedName>
        <fullName evidence="4">mannan endo-1,4-beta-mannosidase</fullName>
        <ecNumber evidence="4">3.2.1.78</ecNumber>
    </recommendedName>
</protein>
<dbReference type="GO" id="GO:0016985">
    <property type="term" value="F:mannan endo-1,4-beta-mannosidase activity"/>
    <property type="evidence" value="ECO:0007669"/>
    <property type="project" value="UniProtKB-EC"/>
</dbReference>
<dbReference type="PANTHER" id="PTHR31451:SF39">
    <property type="entry name" value="MANNAN ENDO-1,4-BETA-MANNOSIDASE 1"/>
    <property type="match status" value="1"/>
</dbReference>
<keyword evidence="9" id="KW-0812">Transmembrane</keyword>
<evidence type="ECO:0000256" key="1">
    <source>
        <dbReference type="ARBA" id="ARBA00001678"/>
    </source>
</evidence>
<comment type="subcellular location">
    <subcellularLocation>
        <location evidence="2">Secreted</location>
    </subcellularLocation>
</comment>
<evidence type="ECO:0000256" key="5">
    <source>
        <dbReference type="ARBA" id="ARBA00022525"/>
    </source>
</evidence>
<keyword evidence="6" id="KW-0732">Signal</keyword>
<keyword evidence="5" id="KW-0964">Secreted</keyword>
<feature type="domain" description="Fibronectin type-III" evidence="10">
    <location>
        <begin position="460"/>
        <end position="556"/>
    </location>
</feature>
<dbReference type="SUPFAM" id="SSF49265">
    <property type="entry name" value="Fibronectin type III"/>
    <property type="match status" value="1"/>
</dbReference>
<dbReference type="InterPro" id="IPR013783">
    <property type="entry name" value="Ig-like_fold"/>
</dbReference>
<dbReference type="InterPro" id="IPR003961">
    <property type="entry name" value="FN3_dom"/>
</dbReference>
<evidence type="ECO:0000256" key="7">
    <source>
        <dbReference type="ARBA" id="ARBA00022801"/>
    </source>
</evidence>
<name>A0AAD5XLR0_9FUNG</name>
<keyword evidence="7" id="KW-0378">Hydrolase</keyword>
<dbReference type="Gene3D" id="2.60.40.10">
    <property type="entry name" value="Immunoglobulins"/>
    <property type="match status" value="1"/>
</dbReference>
<dbReference type="GO" id="GO:0005576">
    <property type="term" value="C:extracellular region"/>
    <property type="evidence" value="ECO:0007669"/>
    <property type="project" value="UniProtKB-SubCell"/>
</dbReference>
<keyword evidence="8" id="KW-0326">Glycosidase</keyword>
<evidence type="ECO:0000256" key="9">
    <source>
        <dbReference type="SAM" id="Phobius"/>
    </source>
</evidence>
<evidence type="ECO:0000256" key="2">
    <source>
        <dbReference type="ARBA" id="ARBA00004613"/>
    </source>
</evidence>
<gene>
    <name evidence="11" type="ORF">HDU87_000586</name>
</gene>
<dbReference type="Gene3D" id="3.20.20.80">
    <property type="entry name" value="Glycosidases"/>
    <property type="match status" value="1"/>
</dbReference>
<evidence type="ECO:0000256" key="8">
    <source>
        <dbReference type="ARBA" id="ARBA00023295"/>
    </source>
</evidence>
<dbReference type="Proteomes" id="UP001212152">
    <property type="component" value="Unassembled WGS sequence"/>
</dbReference>
<dbReference type="PROSITE" id="PS50853">
    <property type="entry name" value="FN3"/>
    <property type="match status" value="1"/>
</dbReference>
<comment type="catalytic activity">
    <reaction evidence="1">
        <text>Random hydrolysis of (1-&gt;4)-beta-D-mannosidic linkages in mannans, galactomannans and glucomannans.</text>
        <dbReference type="EC" id="3.2.1.78"/>
    </reaction>
</comment>
<comment type="caution">
    <text evidence="11">The sequence shown here is derived from an EMBL/GenBank/DDBJ whole genome shotgun (WGS) entry which is preliminary data.</text>
</comment>
<evidence type="ECO:0000259" key="10">
    <source>
        <dbReference type="PROSITE" id="PS50853"/>
    </source>
</evidence>
<keyword evidence="12" id="KW-1185">Reference proteome</keyword>
<keyword evidence="9" id="KW-1133">Transmembrane helix</keyword>
<proteinExistence type="inferred from homology"/>
<keyword evidence="9" id="KW-0472">Membrane</keyword>
<organism evidence="11 12">
    <name type="scientific">Geranomyces variabilis</name>
    <dbReference type="NCBI Taxonomy" id="109894"/>
    <lineage>
        <taxon>Eukaryota</taxon>
        <taxon>Fungi</taxon>
        <taxon>Fungi incertae sedis</taxon>
        <taxon>Chytridiomycota</taxon>
        <taxon>Chytridiomycota incertae sedis</taxon>
        <taxon>Chytridiomycetes</taxon>
        <taxon>Spizellomycetales</taxon>
        <taxon>Powellomycetaceae</taxon>
        <taxon>Geranomyces</taxon>
    </lineage>
</organism>
<dbReference type="InterPro" id="IPR036116">
    <property type="entry name" value="FN3_sf"/>
</dbReference>
<feature type="transmembrane region" description="Helical" evidence="9">
    <location>
        <begin position="310"/>
        <end position="335"/>
    </location>
</feature>
<dbReference type="AlphaFoldDB" id="A0AAD5XLR0"/>
<dbReference type="SUPFAM" id="SSF51445">
    <property type="entry name" value="(Trans)glycosidases"/>
    <property type="match status" value="1"/>
</dbReference>
<reference evidence="11" key="1">
    <citation type="submission" date="2020-05" db="EMBL/GenBank/DDBJ databases">
        <title>Phylogenomic resolution of chytrid fungi.</title>
        <authorList>
            <person name="Stajich J.E."/>
            <person name="Amses K."/>
            <person name="Simmons R."/>
            <person name="Seto K."/>
            <person name="Myers J."/>
            <person name="Bonds A."/>
            <person name="Quandt C.A."/>
            <person name="Barry K."/>
            <person name="Liu P."/>
            <person name="Grigoriev I."/>
            <person name="Longcore J.E."/>
            <person name="James T.Y."/>
        </authorList>
    </citation>
    <scope>NUCLEOTIDE SEQUENCE</scope>
    <source>
        <strain evidence="11">JEL0379</strain>
    </source>
</reference>
<dbReference type="EMBL" id="JADGJQ010000105">
    <property type="protein sequence ID" value="KAJ3169704.1"/>
    <property type="molecule type" value="Genomic_DNA"/>
</dbReference>
<accession>A0AAD5XLR0</accession>
<dbReference type="CDD" id="cd00063">
    <property type="entry name" value="FN3"/>
    <property type="match status" value="1"/>
</dbReference>
<evidence type="ECO:0000256" key="4">
    <source>
        <dbReference type="ARBA" id="ARBA00012706"/>
    </source>
</evidence>
<dbReference type="InterPro" id="IPR001547">
    <property type="entry name" value="Glyco_hydro_5"/>
</dbReference>
<feature type="transmembrane region" description="Helical" evidence="9">
    <location>
        <begin position="265"/>
        <end position="289"/>
    </location>
</feature>
<evidence type="ECO:0000313" key="11">
    <source>
        <dbReference type="EMBL" id="KAJ3169704.1"/>
    </source>
</evidence>
<dbReference type="PANTHER" id="PTHR31451">
    <property type="match status" value="1"/>
</dbReference>
<comment type="similarity">
    <text evidence="3">Belongs to the glycosyl hydrolase 5 (cellulase A) family.</text>
</comment>
<sequence>MASTPRFVTRTGSVLNDPLTAQPLRFVSFNIPTLHLQDDPSFVVPTDYEQDDVLSSLAQMGGRVSRIYTLSVQTAAEEASTATTKHIIKGTTNGTAVQGPVLNERVLRGLDSALANAAKHGIRLIVPFIDRWEWWGGYESFVNLLPNNPALPASAFFTDATAIAAFKSIVGQIITRNNTVTGVVYRDDPTILGWETGNELELNGDRVPAAWTSGLAAHIKSLDPNHLVMDGSYKHGWDDSVLNDPNIDMYSNHYYRSLQFSAGEYAGMALLSAAIVAAIVLFTMTLYYPRRVKWVKLPPFNRNPNRETRIRQLLTVFGAFALIAGSVGGIVAIVLHRIPNPRYGALSSDDASTIASHGKVFIAGEFGLASSSAMSDVLENVVDSKTAFAGALVWSLRGHCRSGGFYTHSEQQGYSSYHFPGFNSKTPGFGSDEPDIIDAVKYRAATLAKATGYSIQAPALPGAPTLIPSTLSSTNLRWQGVAGALDYAVARTSDLPASAASNWQFIANAVVDDKPCNTTLYTDSTAVSGQQYAYVVRARNAVGSGPLSQPMTITAP</sequence>
<evidence type="ECO:0000256" key="3">
    <source>
        <dbReference type="ARBA" id="ARBA00005641"/>
    </source>
</evidence>
<dbReference type="Pfam" id="PF26410">
    <property type="entry name" value="GH5_mannosidase"/>
    <property type="match status" value="1"/>
</dbReference>